<proteinExistence type="predicted"/>
<evidence type="ECO:0000313" key="3">
    <source>
        <dbReference type="Proteomes" id="UP001328733"/>
    </source>
</evidence>
<reference evidence="2 3" key="1">
    <citation type="submission" date="2024-01" db="EMBL/GenBank/DDBJ databases">
        <title>Genomic insights into the taxonomy and metabolism of the cyanobacterium Pannus brasiliensis CCIBt3594.</title>
        <authorList>
            <person name="Machado M."/>
            <person name="Botero N.B."/>
            <person name="Andreote A.P.D."/>
            <person name="Feitosa A.M.T."/>
            <person name="Popin R."/>
            <person name="Sivonen K."/>
            <person name="Fiore M.F."/>
        </authorList>
    </citation>
    <scope>NUCLEOTIDE SEQUENCE [LARGE SCALE GENOMIC DNA]</scope>
    <source>
        <strain evidence="2 3">CCIBt3594</strain>
    </source>
</reference>
<dbReference type="AlphaFoldDB" id="A0AAW9QV59"/>
<sequence length="81" mass="8774">MALTANGLVISRLLAAIARSTLDNSSREVKHARGLLSGVIRSGISIKYLSLGRESGDRSQEAGVRRQELGVRRQESGGRRK</sequence>
<gene>
    <name evidence="2" type="ORF">V0288_18940</name>
</gene>
<comment type="caution">
    <text evidence="2">The sequence shown here is derived from an EMBL/GenBank/DDBJ whole genome shotgun (WGS) entry which is preliminary data.</text>
</comment>
<feature type="compositionally biased region" description="Basic and acidic residues" evidence="1">
    <location>
        <begin position="54"/>
        <end position="81"/>
    </location>
</feature>
<name>A0AAW9QV59_9CHRO</name>
<feature type="region of interest" description="Disordered" evidence="1">
    <location>
        <begin position="53"/>
        <end position="81"/>
    </location>
</feature>
<accession>A0AAW9QV59</accession>
<evidence type="ECO:0000313" key="2">
    <source>
        <dbReference type="EMBL" id="MEG3439210.1"/>
    </source>
</evidence>
<dbReference type="EMBL" id="JBAFSM010000043">
    <property type="protein sequence ID" value="MEG3439210.1"/>
    <property type="molecule type" value="Genomic_DNA"/>
</dbReference>
<protein>
    <submittedName>
        <fullName evidence="2">Uncharacterized protein</fullName>
    </submittedName>
</protein>
<keyword evidence="3" id="KW-1185">Reference proteome</keyword>
<evidence type="ECO:0000256" key="1">
    <source>
        <dbReference type="SAM" id="MobiDB-lite"/>
    </source>
</evidence>
<organism evidence="2 3">
    <name type="scientific">Pannus brasiliensis CCIBt3594</name>
    <dbReference type="NCBI Taxonomy" id="1427578"/>
    <lineage>
        <taxon>Bacteria</taxon>
        <taxon>Bacillati</taxon>
        <taxon>Cyanobacteriota</taxon>
        <taxon>Cyanophyceae</taxon>
        <taxon>Oscillatoriophycideae</taxon>
        <taxon>Chroococcales</taxon>
        <taxon>Microcystaceae</taxon>
        <taxon>Pannus</taxon>
    </lineage>
</organism>
<dbReference type="Proteomes" id="UP001328733">
    <property type="component" value="Unassembled WGS sequence"/>
</dbReference>